<protein>
    <recommendedName>
        <fullName evidence="1">PAS domain-containing protein</fullName>
    </recommendedName>
</protein>
<dbReference type="Pfam" id="PF13426">
    <property type="entry name" value="PAS_9"/>
    <property type="match status" value="1"/>
</dbReference>
<comment type="caution">
    <text evidence="2">The sequence shown here is derived from an EMBL/GenBank/DDBJ whole genome shotgun (WGS) entry which is preliminary data.</text>
</comment>
<dbReference type="Proteomes" id="UP000185984">
    <property type="component" value="Unassembled WGS sequence"/>
</dbReference>
<reference evidence="2 3" key="1">
    <citation type="submission" date="2016-11" db="EMBL/GenBank/DDBJ databases">
        <title>Draft Genome Sequences of Nine Cyanobacterial Strains from Diverse Habitats.</title>
        <authorList>
            <person name="Zhu T."/>
            <person name="Hou S."/>
            <person name="Lu X."/>
            <person name="Hess W.R."/>
        </authorList>
    </citation>
    <scope>NUCLEOTIDE SEQUENCE [LARGE SCALE GENOMIC DNA]</scope>
    <source>
        <strain evidence="2 3">5.2 s.c.1</strain>
    </source>
</reference>
<keyword evidence="3" id="KW-1185">Reference proteome</keyword>
<evidence type="ECO:0000259" key="1">
    <source>
        <dbReference type="PROSITE" id="PS50112"/>
    </source>
</evidence>
<dbReference type="SMART" id="SM00091">
    <property type="entry name" value="PAS"/>
    <property type="match status" value="1"/>
</dbReference>
<dbReference type="SUPFAM" id="SSF55785">
    <property type="entry name" value="PYP-like sensor domain (PAS domain)"/>
    <property type="match status" value="1"/>
</dbReference>
<dbReference type="EMBL" id="MRCC01000026">
    <property type="protein sequence ID" value="OKH21528.1"/>
    <property type="molecule type" value="Genomic_DNA"/>
</dbReference>
<evidence type="ECO:0000313" key="2">
    <source>
        <dbReference type="EMBL" id="OKH21528.1"/>
    </source>
</evidence>
<dbReference type="AlphaFoldDB" id="A0A1U7HDB2"/>
<evidence type="ECO:0000313" key="3">
    <source>
        <dbReference type="Proteomes" id="UP000185984"/>
    </source>
</evidence>
<dbReference type="PROSITE" id="PS50112">
    <property type="entry name" value="PAS"/>
    <property type="match status" value="1"/>
</dbReference>
<feature type="domain" description="PAS" evidence="1">
    <location>
        <begin position="26"/>
        <end position="97"/>
    </location>
</feature>
<dbReference type="Gene3D" id="3.30.450.20">
    <property type="entry name" value="PAS domain"/>
    <property type="match status" value="1"/>
</dbReference>
<dbReference type="RefSeq" id="WP_073551533.1">
    <property type="nucleotide sequence ID" value="NZ_CAWMVK010000019.1"/>
</dbReference>
<sequence length="114" mass="13466">MLCRIYYFTYREINQRQQTELILEQEHDFTSAVLNTSGALVLVTDTQGKIVRFNQACEKLTGYVFSEVRGKNFWNLVISPEDITQVIALFRQVQTEFPQQCESYWITKNGDRRF</sequence>
<dbReference type="STRING" id="247279.NIES1031_21745"/>
<accession>A0A1U7HDB2</accession>
<organism evidence="2 3">
    <name type="scientific">Chroogloeocystis siderophila 5.2 s.c.1</name>
    <dbReference type="NCBI Taxonomy" id="247279"/>
    <lineage>
        <taxon>Bacteria</taxon>
        <taxon>Bacillati</taxon>
        <taxon>Cyanobacteriota</taxon>
        <taxon>Cyanophyceae</taxon>
        <taxon>Oscillatoriophycideae</taxon>
        <taxon>Chroococcales</taxon>
        <taxon>Chroococcaceae</taxon>
        <taxon>Chroogloeocystis</taxon>
    </lineage>
</organism>
<dbReference type="CDD" id="cd00130">
    <property type="entry name" value="PAS"/>
    <property type="match status" value="1"/>
</dbReference>
<proteinExistence type="predicted"/>
<name>A0A1U7HDB2_9CHRO</name>
<dbReference type="InterPro" id="IPR035965">
    <property type="entry name" value="PAS-like_dom_sf"/>
</dbReference>
<dbReference type="InterPro" id="IPR000014">
    <property type="entry name" value="PAS"/>
</dbReference>
<dbReference type="NCBIfam" id="TIGR00229">
    <property type="entry name" value="sensory_box"/>
    <property type="match status" value="1"/>
</dbReference>
<gene>
    <name evidence="2" type="ORF">NIES1031_21745</name>
</gene>